<dbReference type="CDD" id="cd07344">
    <property type="entry name" value="M48_yhfN_like"/>
    <property type="match status" value="1"/>
</dbReference>
<evidence type="ECO:0000259" key="1">
    <source>
        <dbReference type="Pfam" id="PF01863"/>
    </source>
</evidence>
<dbReference type="PANTHER" id="PTHR30399">
    <property type="entry name" value="UNCHARACTERIZED PROTEIN YGJP"/>
    <property type="match status" value="1"/>
</dbReference>
<dbReference type="Pfam" id="PF01863">
    <property type="entry name" value="YgjP-like"/>
    <property type="match status" value="1"/>
</dbReference>
<accession>A0ABM7UNN1</accession>
<sequence>MNKMLKKDTFNYPGLDIPYELKEIRGKNVSITVYPNNRVVVRHPRRVSKSFLQNFMEERKTWVWDQYKKNKANNPQKTNFKNGEILPIFGQNRKIKWFEEKESKLIDTEIIFSNKGFRSQKGKENKAKSFLKQILLEEITPIVDKTASKLNTKKYTVKVRTMKSLWGSCSPDNDLTFNLGLVHCPDFVIKYVVIHEVSHTKEHNHSNKFWEIVNKLDPEYVKAEKWIKTNGPKMLCYLN</sequence>
<dbReference type="Gene3D" id="3.30.2010.10">
    <property type="entry name" value="Metalloproteases ('zincins'), catalytic domain"/>
    <property type="match status" value="1"/>
</dbReference>
<proteinExistence type="predicted"/>
<dbReference type="InterPro" id="IPR053136">
    <property type="entry name" value="UTP_pyrophosphatase-like"/>
</dbReference>
<dbReference type="EMBL" id="AP025029">
    <property type="protein sequence ID" value="BDA80756.1"/>
    <property type="molecule type" value="Genomic_DNA"/>
</dbReference>
<organism evidence="2 3">
    <name type="scientific">Leptospira kobayashii</name>
    <dbReference type="NCBI Taxonomy" id="1917830"/>
    <lineage>
        <taxon>Bacteria</taxon>
        <taxon>Pseudomonadati</taxon>
        <taxon>Spirochaetota</taxon>
        <taxon>Spirochaetia</taxon>
        <taxon>Leptospirales</taxon>
        <taxon>Leptospiraceae</taxon>
        <taxon>Leptospira</taxon>
    </lineage>
</organism>
<protein>
    <recommendedName>
        <fullName evidence="1">YgjP-like metallopeptidase domain-containing protein</fullName>
    </recommendedName>
</protein>
<feature type="domain" description="YgjP-like metallopeptidase" evidence="1">
    <location>
        <begin position="27"/>
        <end position="229"/>
    </location>
</feature>
<dbReference type="InterPro" id="IPR002725">
    <property type="entry name" value="YgjP-like_metallopeptidase"/>
</dbReference>
<gene>
    <name evidence="2" type="ORF">LPTSP3_g36860</name>
</gene>
<reference evidence="2 3" key="1">
    <citation type="submission" date="2021-08" db="EMBL/GenBank/DDBJ databases">
        <title>Complete genome sequence of Leptospira kobayashii strain E30.</title>
        <authorList>
            <person name="Nakao R."/>
            <person name="Nakamura S."/>
            <person name="Masuzawa T."/>
            <person name="Koizumi N."/>
        </authorList>
    </citation>
    <scope>NUCLEOTIDE SEQUENCE [LARGE SCALE GENOMIC DNA]</scope>
    <source>
        <strain evidence="2 3">E30</strain>
    </source>
</reference>
<dbReference type="Proteomes" id="UP000245263">
    <property type="component" value="Chromosome 2"/>
</dbReference>
<dbReference type="PANTHER" id="PTHR30399:SF1">
    <property type="entry name" value="UTP PYROPHOSPHATASE"/>
    <property type="match status" value="1"/>
</dbReference>
<evidence type="ECO:0000313" key="2">
    <source>
        <dbReference type="EMBL" id="BDA80756.1"/>
    </source>
</evidence>
<name>A0ABM7UNN1_9LEPT</name>
<keyword evidence="3" id="KW-1185">Reference proteome</keyword>
<evidence type="ECO:0000313" key="3">
    <source>
        <dbReference type="Proteomes" id="UP000245263"/>
    </source>
</evidence>